<dbReference type="GO" id="GO:0005789">
    <property type="term" value="C:endoplasmic reticulum membrane"/>
    <property type="evidence" value="ECO:0007669"/>
    <property type="project" value="TreeGrafter"/>
</dbReference>
<proteinExistence type="predicted"/>
<evidence type="ECO:0000313" key="3">
    <source>
        <dbReference type="EMBL" id="PIO77757.1"/>
    </source>
</evidence>
<dbReference type="InterPro" id="IPR051577">
    <property type="entry name" value="MRF-like"/>
</dbReference>
<dbReference type="GO" id="GO:0016540">
    <property type="term" value="P:protein autoprocessing"/>
    <property type="evidence" value="ECO:0007669"/>
    <property type="project" value="TreeGrafter"/>
</dbReference>
<protein>
    <submittedName>
        <fullName evidence="3">NDT80/PhoG like DNA-binding family protein</fullName>
    </submittedName>
</protein>
<evidence type="ECO:0000313" key="4">
    <source>
        <dbReference type="Proteomes" id="UP000230423"/>
    </source>
</evidence>
<keyword evidence="1 3" id="KW-0238">DNA-binding</keyword>
<dbReference type="Proteomes" id="UP000230423">
    <property type="component" value="Unassembled WGS sequence"/>
</dbReference>
<dbReference type="AlphaFoldDB" id="A0A2G9V5G9"/>
<organism evidence="3 4">
    <name type="scientific">Teladorsagia circumcincta</name>
    <name type="common">Brown stomach worm</name>
    <name type="synonym">Ostertagia circumcincta</name>
    <dbReference type="NCBI Taxonomy" id="45464"/>
    <lineage>
        <taxon>Eukaryota</taxon>
        <taxon>Metazoa</taxon>
        <taxon>Ecdysozoa</taxon>
        <taxon>Nematoda</taxon>
        <taxon>Chromadorea</taxon>
        <taxon>Rhabditida</taxon>
        <taxon>Rhabditina</taxon>
        <taxon>Rhabditomorpha</taxon>
        <taxon>Strongyloidea</taxon>
        <taxon>Trichostrongylidae</taxon>
        <taxon>Teladorsagia</taxon>
    </lineage>
</organism>
<dbReference type="GO" id="GO:0045893">
    <property type="term" value="P:positive regulation of DNA-templated transcription"/>
    <property type="evidence" value="ECO:0007669"/>
    <property type="project" value="TreeGrafter"/>
</dbReference>
<gene>
    <name evidence="3" type="ORF">TELCIR_00098</name>
</gene>
<dbReference type="PANTHER" id="PTHR13029:SF18">
    <property type="entry name" value="MYELIN REGULATORY FACTOR HOMOLOG 1"/>
    <property type="match status" value="1"/>
</dbReference>
<evidence type="ECO:0000256" key="1">
    <source>
        <dbReference type="ARBA" id="ARBA00023125"/>
    </source>
</evidence>
<accession>A0A2G9V5G9</accession>
<dbReference type="PANTHER" id="PTHR13029">
    <property type="match status" value="1"/>
</dbReference>
<dbReference type="OrthoDB" id="27041at2759"/>
<evidence type="ECO:0000259" key="2">
    <source>
        <dbReference type="Pfam" id="PF05224"/>
    </source>
</evidence>
<dbReference type="GO" id="GO:0005634">
    <property type="term" value="C:nucleus"/>
    <property type="evidence" value="ECO:0007669"/>
    <property type="project" value="TreeGrafter"/>
</dbReference>
<dbReference type="InterPro" id="IPR024061">
    <property type="entry name" value="NDT80_DNA-bd_dom"/>
</dbReference>
<dbReference type="GO" id="GO:0003700">
    <property type="term" value="F:DNA-binding transcription factor activity"/>
    <property type="evidence" value="ECO:0007669"/>
    <property type="project" value="InterPro"/>
</dbReference>
<name>A0A2G9V5G9_TELCI</name>
<dbReference type="InterPro" id="IPR037141">
    <property type="entry name" value="NDT80_DNA-bd_dom_sf"/>
</dbReference>
<dbReference type="GO" id="GO:0043565">
    <property type="term" value="F:sequence-specific DNA binding"/>
    <property type="evidence" value="ECO:0007669"/>
    <property type="project" value="TreeGrafter"/>
</dbReference>
<dbReference type="Gene3D" id="2.60.40.1390">
    <property type="entry name" value="NDT80 DNA-binding domain"/>
    <property type="match status" value="1"/>
</dbReference>
<reference evidence="3 4" key="1">
    <citation type="submission" date="2015-09" db="EMBL/GenBank/DDBJ databases">
        <title>Draft genome of the parasitic nematode Teladorsagia circumcincta isolate WARC Sus (inbred).</title>
        <authorList>
            <person name="Mitreva M."/>
        </authorList>
    </citation>
    <scope>NUCLEOTIDE SEQUENCE [LARGE SCALE GENOMIC DNA]</scope>
    <source>
        <strain evidence="3 4">S</strain>
    </source>
</reference>
<keyword evidence="4" id="KW-1185">Reference proteome</keyword>
<feature type="domain" description="NDT80" evidence="2">
    <location>
        <begin position="255"/>
        <end position="330"/>
    </location>
</feature>
<dbReference type="Pfam" id="PF05224">
    <property type="entry name" value="NDT80_PhoG"/>
    <property type="match status" value="1"/>
</dbReference>
<sequence length="373" mass="41431">MSYVYVKLANAVDAAAVRPLHQRGADAAIQHNTVRQRHILPYNGFLSSRRVQHCQHFRSIHSNLNNNNNGLILGVPGMMAHELHQSSHGPVSHPMTSPQNACFMSPYPPSQPTPGSLPQVSPPVSNGRHDNQQYIVNNGYSAGLFNILNVSSEGSINSQVSEAPRKRARTDNQLLDPPKFLPAFPSVGQAPVAASPIDCSYQDENFSQQVDVIKFSMFQEELWNPLYDINHQQLTKLKICVVADKGFNYSNSDGCFVNQKKNHFQISVNIEANDENPPKFVKVNGVMHPIKAIKLAFCGVKAEMLSSEIQIKQSQTDRKPIPHDPVMYVFSPVSLRILLNHRLGYNRRGAVLSIVGVRVALCGTQRIAWNATK</sequence>
<dbReference type="EMBL" id="KZ344987">
    <property type="protein sequence ID" value="PIO77757.1"/>
    <property type="molecule type" value="Genomic_DNA"/>
</dbReference>